<proteinExistence type="predicted"/>
<evidence type="ECO:0000256" key="1">
    <source>
        <dbReference type="ARBA" id="ARBA00023125"/>
    </source>
</evidence>
<reference evidence="4 5" key="1">
    <citation type="submission" date="2016-11" db="EMBL/GenBank/DDBJ databases">
        <authorList>
            <person name="Jaros S."/>
            <person name="Januszkiewicz K."/>
            <person name="Wedrychowicz H."/>
        </authorList>
    </citation>
    <scope>NUCLEOTIDE SEQUENCE [LARGE SCALE GENOMIC DNA]</scope>
    <source>
        <strain evidence="4 5">CGMCC 4.5723</strain>
    </source>
</reference>
<dbReference type="InterPro" id="IPR001647">
    <property type="entry name" value="HTH_TetR"/>
</dbReference>
<dbReference type="Gene3D" id="1.10.357.10">
    <property type="entry name" value="Tetracycline Repressor, domain 2"/>
    <property type="match status" value="1"/>
</dbReference>
<dbReference type="EMBL" id="FQZK01000033">
    <property type="protein sequence ID" value="SHK78052.1"/>
    <property type="molecule type" value="Genomic_DNA"/>
</dbReference>
<evidence type="ECO:0000313" key="4">
    <source>
        <dbReference type="EMBL" id="SHK78052.1"/>
    </source>
</evidence>
<dbReference type="InterPro" id="IPR050109">
    <property type="entry name" value="HTH-type_TetR-like_transc_reg"/>
</dbReference>
<sequence length="209" mass="21834">MPPANLRRRRSLADAAIALLVEEGVHGLTHRAVEARAGVPAGTATNYFRSREALLVAAAERVLELHFADVAAATEGRAGPTGPDELVDMIAASLWGAATALRGRYLAIFELRMEARRRPALERVLGRLERAAVAETAALHAALGTPVSEEAVATLATLYGGALFTLVTGPVGAFDEAGVRALVASMVHGALAADRDVDRRSRGGAGRTP</sequence>
<organism evidence="4 5">
    <name type="scientific">Nocardiopsis flavescens</name>
    <dbReference type="NCBI Taxonomy" id="758803"/>
    <lineage>
        <taxon>Bacteria</taxon>
        <taxon>Bacillati</taxon>
        <taxon>Actinomycetota</taxon>
        <taxon>Actinomycetes</taxon>
        <taxon>Streptosporangiales</taxon>
        <taxon>Nocardiopsidaceae</taxon>
        <taxon>Nocardiopsis</taxon>
    </lineage>
</organism>
<dbReference type="PANTHER" id="PTHR30055:SF231">
    <property type="entry name" value="TRANSCRIPTIONAL REGULATORY PROTEIN (PROBABLY DEOR-FAMILY)-RELATED"/>
    <property type="match status" value="1"/>
</dbReference>
<dbReference type="Pfam" id="PF17940">
    <property type="entry name" value="TetR_C_31"/>
    <property type="match status" value="1"/>
</dbReference>
<dbReference type="STRING" id="758803.SAMN05421803_13314"/>
<dbReference type="GO" id="GO:0000976">
    <property type="term" value="F:transcription cis-regulatory region binding"/>
    <property type="evidence" value="ECO:0007669"/>
    <property type="project" value="TreeGrafter"/>
</dbReference>
<evidence type="ECO:0000256" key="2">
    <source>
        <dbReference type="PROSITE-ProRule" id="PRU00335"/>
    </source>
</evidence>
<name>A0A1M6V998_9ACTN</name>
<dbReference type="AlphaFoldDB" id="A0A1M6V998"/>
<feature type="domain" description="HTH tetR-type" evidence="3">
    <location>
        <begin position="6"/>
        <end position="66"/>
    </location>
</feature>
<dbReference type="Proteomes" id="UP000184452">
    <property type="component" value="Unassembled WGS sequence"/>
</dbReference>
<dbReference type="Pfam" id="PF00440">
    <property type="entry name" value="TetR_N"/>
    <property type="match status" value="1"/>
</dbReference>
<dbReference type="GO" id="GO:0003700">
    <property type="term" value="F:DNA-binding transcription factor activity"/>
    <property type="evidence" value="ECO:0007669"/>
    <property type="project" value="TreeGrafter"/>
</dbReference>
<dbReference type="PANTHER" id="PTHR30055">
    <property type="entry name" value="HTH-TYPE TRANSCRIPTIONAL REGULATOR RUTR"/>
    <property type="match status" value="1"/>
</dbReference>
<dbReference type="InterPro" id="IPR009057">
    <property type="entry name" value="Homeodomain-like_sf"/>
</dbReference>
<keyword evidence="5" id="KW-1185">Reference proteome</keyword>
<dbReference type="InterPro" id="IPR041583">
    <property type="entry name" value="TetR_C_31"/>
</dbReference>
<protein>
    <submittedName>
        <fullName evidence="4">Regulatory protein, tetR family</fullName>
    </submittedName>
</protein>
<gene>
    <name evidence="4" type="ORF">SAMN05421803_13314</name>
</gene>
<evidence type="ECO:0000259" key="3">
    <source>
        <dbReference type="PROSITE" id="PS50977"/>
    </source>
</evidence>
<dbReference type="PRINTS" id="PR00455">
    <property type="entry name" value="HTHTETR"/>
</dbReference>
<dbReference type="PROSITE" id="PS50977">
    <property type="entry name" value="HTH_TETR_2"/>
    <property type="match status" value="1"/>
</dbReference>
<keyword evidence="1 2" id="KW-0238">DNA-binding</keyword>
<dbReference type="OrthoDB" id="7506349at2"/>
<evidence type="ECO:0000313" key="5">
    <source>
        <dbReference type="Proteomes" id="UP000184452"/>
    </source>
</evidence>
<dbReference type="RefSeq" id="WP_073384044.1">
    <property type="nucleotide sequence ID" value="NZ_FQZK01000033.1"/>
</dbReference>
<feature type="DNA-binding region" description="H-T-H motif" evidence="2">
    <location>
        <begin position="29"/>
        <end position="48"/>
    </location>
</feature>
<dbReference type="SUPFAM" id="SSF46689">
    <property type="entry name" value="Homeodomain-like"/>
    <property type="match status" value="1"/>
</dbReference>
<accession>A0A1M6V998</accession>